<evidence type="ECO:0000313" key="3">
    <source>
        <dbReference type="EMBL" id="KAA9340178.1"/>
    </source>
</evidence>
<dbReference type="SUPFAM" id="SSF56281">
    <property type="entry name" value="Metallo-hydrolase/oxidoreductase"/>
    <property type="match status" value="1"/>
</dbReference>
<dbReference type="InterPro" id="IPR001279">
    <property type="entry name" value="Metallo-B-lactamas"/>
</dbReference>
<keyword evidence="1" id="KW-0479">Metal-binding</keyword>
<dbReference type="GO" id="GO:0050313">
    <property type="term" value="F:sulfur dioxygenase activity"/>
    <property type="evidence" value="ECO:0007669"/>
    <property type="project" value="InterPro"/>
</dbReference>
<dbReference type="PANTHER" id="PTHR43084:SF1">
    <property type="entry name" value="PERSULFIDE DIOXYGENASE ETHE1, MITOCHONDRIAL"/>
    <property type="match status" value="1"/>
</dbReference>
<dbReference type="SUPFAM" id="SSF52821">
    <property type="entry name" value="Rhodanese/Cell cycle control phosphatase"/>
    <property type="match status" value="2"/>
</dbReference>
<dbReference type="SMART" id="SM00849">
    <property type="entry name" value="Lactamase_B"/>
    <property type="match status" value="1"/>
</dbReference>
<dbReference type="GO" id="GO:0070813">
    <property type="term" value="P:hydrogen sulfide metabolic process"/>
    <property type="evidence" value="ECO:0007669"/>
    <property type="project" value="TreeGrafter"/>
</dbReference>
<evidence type="ECO:0000256" key="1">
    <source>
        <dbReference type="ARBA" id="ARBA00022723"/>
    </source>
</evidence>
<dbReference type="Gene3D" id="3.40.250.10">
    <property type="entry name" value="Rhodanese-like domain"/>
    <property type="match status" value="2"/>
</dbReference>
<dbReference type="GO" id="GO:0006749">
    <property type="term" value="P:glutathione metabolic process"/>
    <property type="evidence" value="ECO:0007669"/>
    <property type="project" value="InterPro"/>
</dbReference>
<dbReference type="AlphaFoldDB" id="A0A5N1J197"/>
<dbReference type="CDD" id="cd00158">
    <property type="entry name" value="RHOD"/>
    <property type="match status" value="1"/>
</dbReference>
<comment type="caution">
    <text evidence="3">The sequence shown here is derived from an EMBL/GenBank/DDBJ whole genome shotgun (WGS) entry which is preliminary data.</text>
</comment>
<dbReference type="PANTHER" id="PTHR43084">
    <property type="entry name" value="PERSULFIDE DIOXYGENASE ETHE1"/>
    <property type="match status" value="1"/>
</dbReference>
<dbReference type="Pfam" id="PF00581">
    <property type="entry name" value="Rhodanese"/>
    <property type="match status" value="2"/>
</dbReference>
<dbReference type="PROSITE" id="PS50206">
    <property type="entry name" value="RHODANESE_3"/>
    <property type="match status" value="2"/>
</dbReference>
<feature type="domain" description="Rhodanese" evidence="2">
    <location>
        <begin position="367"/>
        <end position="432"/>
    </location>
</feature>
<organism evidence="3 4">
    <name type="scientific">Adhaeribacter soli</name>
    <dbReference type="NCBI Taxonomy" id="2607655"/>
    <lineage>
        <taxon>Bacteria</taxon>
        <taxon>Pseudomonadati</taxon>
        <taxon>Bacteroidota</taxon>
        <taxon>Cytophagia</taxon>
        <taxon>Cytophagales</taxon>
        <taxon>Hymenobacteraceae</taxon>
        <taxon>Adhaeribacter</taxon>
    </lineage>
</organism>
<keyword evidence="4" id="KW-1185">Reference proteome</keyword>
<dbReference type="InterPro" id="IPR044528">
    <property type="entry name" value="POD-like_MBL-fold"/>
</dbReference>
<evidence type="ECO:0000259" key="2">
    <source>
        <dbReference type="PROSITE" id="PS50206"/>
    </source>
</evidence>
<dbReference type="Proteomes" id="UP000326570">
    <property type="component" value="Unassembled WGS sequence"/>
</dbReference>
<dbReference type="InterPro" id="IPR001763">
    <property type="entry name" value="Rhodanese-like_dom"/>
</dbReference>
<protein>
    <submittedName>
        <fullName evidence="3">MBL fold metallo-hydrolase</fullName>
    </submittedName>
</protein>
<reference evidence="3 4" key="1">
    <citation type="submission" date="2019-09" db="EMBL/GenBank/DDBJ databases">
        <title>Genome sequence of Adhaeribacter sp. M2.</title>
        <authorList>
            <person name="Srinivasan S."/>
        </authorList>
    </citation>
    <scope>NUCLEOTIDE SEQUENCE [LARGE SCALE GENOMIC DNA]</scope>
    <source>
        <strain evidence="3 4">M2</strain>
    </source>
</reference>
<feature type="domain" description="Rhodanese" evidence="2">
    <location>
        <begin position="270"/>
        <end position="357"/>
    </location>
</feature>
<name>A0A5N1J197_9BACT</name>
<dbReference type="InterPro" id="IPR051682">
    <property type="entry name" value="Mito_Persulfide_Diox"/>
</dbReference>
<dbReference type="Gene3D" id="3.60.15.10">
    <property type="entry name" value="Ribonuclease Z/Hydroxyacylglutathione hydrolase-like"/>
    <property type="match status" value="1"/>
</dbReference>
<dbReference type="GO" id="GO:0016787">
    <property type="term" value="F:hydrolase activity"/>
    <property type="evidence" value="ECO:0007669"/>
    <property type="project" value="UniProtKB-KW"/>
</dbReference>
<dbReference type="CDD" id="cd07724">
    <property type="entry name" value="POD-like_MBL-fold"/>
    <property type="match status" value="1"/>
</dbReference>
<dbReference type="InterPro" id="IPR036866">
    <property type="entry name" value="RibonucZ/Hydroxyglut_hydro"/>
</dbReference>
<sequence length="448" mass="49058">MENTAFKIYQFEDKGLAHYSYAVLSEGEIVLIDPARNPQPYYEYATLHDARIVAVIETHPHADFVSSHLEIASSKEALIYASKLLGATYPHESFDDGDFFQVGKVTLHAINTPGHSPDSITIVLKDENQKEVAAFTGDTLFIGDVGRPDLRESVGNLTAKRDELARQMYRSTREKLMKLPDDVLVYPSHGAGSLCGKGLSSANVSTIGAEKLSNSALQEMTEEAFVEFLTADQPFVPKYFGYDVELNKQGAPDYNPSVNAVPRLEADHALDSNALVIDARPQTSFRKGHLTGAINLMDGLKFETWLGSIVGPDEKYYLIAETEDALEKLIAKAAKIGYELNIAGGIVAKELGEETSPETDVNAFTQNPDAFTIVDIRNTGEVKTRQIFPNAISIPLPELRERAHEIPADKPVLVHCAGGYRSAAGASIIRQAVQDQPVYDLGEAITKF</sequence>
<accession>A0A5N1J197</accession>
<dbReference type="EMBL" id="VTWT01000003">
    <property type="protein sequence ID" value="KAA9340178.1"/>
    <property type="molecule type" value="Genomic_DNA"/>
</dbReference>
<dbReference type="InterPro" id="IPR036873">
    <property type="entry name" value="Rhodanese-like_dom_sf"/>
</dbReference>
<dbReference type="FunFam" id="3.60.15.10:FF:000030">
    <property type="entry name" value="Metallo-beta-lactamase family protein"/>
    <property type="match status" value="1"/>
</dbReference>
<dbReference type="RefSeq" id="WP_150903251.1">
    <property type="nucleotide sequence ID" value="NZ_VTWT01000003.1"/>
</dbReference>
<proteinExistence type="predicted"/>
<dbReference type="GO" id="GO:0046872">
    <property type="term" value="F:metal ion binding"/>
    <property type="evidence" value="ECO:0007669"/>
    <property type="project" value="UniProtKB-KW"/>
</dbReference>
<evidence type="ECO:0000313" key="4">
    <source>
        <dbReference type="Proteomes" id="UP000326570"/>
    </source>
</evidence>
<keyword evidence="3" id="KW-0378">Hydrolase</keyword>
<gene>
    <name evidence="3" type="ORF">F0P94_07470</name>
</gene>
<dbReference type="Pfam" id="PF00753">
    <property type="entry name" value="Lactamase_B"/>
    <property type="match status" value="1"/>
</dbReference>